<protein>
    <recommendedName>
        <fullName evidence="3">Amino acid transporter</fullName>
    </recommendedName>
</protein>
<dbReference type="Proteomes" id="UP001056455">
    <property type="component" value="Chromosome"/>
</dbReference>
<proteinExistence type="predicted"/>
<dbReference type="RefSeq" id="WP_252592471.1">
    <property type="nucleotide sequence ID" value="NZ_CP099489.1"/>
</dbReference>
<evidence type="ECO:0008006" key="3">
    <source>
        <dbReference type="Google" id="ProtNLM"/>
    </source>
</evidence>
<reference evidence="1" key="1">
    <citation type="submission" date="2022-06" db="EMBL/GenBank/DDBJ databases">
        <title>Ornithinimicrobium HY1793.</title>
        <authorList>
            <person name="Huang Y."/>
        </authorList>
    </citation>
    <scope>NUCLEOTIDE SEQUENCE</scope>
    <source>
        <strain evidence="1">HY1793</strain>
    </source>
</reference>
<sequence length="201" mass="22830">MTDDLVTAPWDPLSPSEVAGLMARTDRPWLIAGGHAIDLFVGRTTRAHADIDVLLLRRDQQAVHEVLPGWEIYAAEPPGQLRRWLPDETLPTGVHDIWCRPGADSPWRVQFMLDEAEGDEWISRRNAQVRRPLGELRHTSASGLPFLAPEVQLFYKARGRRPKDEQDLETVLPHLSGDQRAWLREALTLAHPDHPWLSRLG</sequence>
<name>A0ABY4YRN9_9MICO</name>
<dbReference type="Gene3D" id="3.30.460.40">
    <property type="match status" value="1"/>
</dbReference>
<dbReference type="Pfam" id="PF10706">
    <property type="entry name" value="Aminoglyc_resit"/>
    <property type="match status" value="1"/>
</dbReference>
<dbReference type="InterPro" id="IPR019646">
    <property type="entry name" value="Aminoglyc_AdlTrfase"/>
</dbReference>
<evidence type="ECO:0000313" key="2">
    <source>
        <dbReference type="Proteomes" id="UP001056455"/>
    </source>
</evidence>
<dbReference type="EMBL" id="CP099489">
    <property type="protein sequence ID" value="USQ79417.1"/>
    <property type="molecule type" value="Genomic_DNA"/>
</dbReference>
<accession>A0ABY4YRN9</accession>
<keyword evidence="2" id="KW-1185">Reference proteome</keyword>
<organism evidence="1 2">
    <name type="scientific">Ornithinimicrobium faecis</name>
    <dbReference type="NCBI Taxonomy" id="2934158"/>
    <lineage>
        <taxon>Bacteria</taxon>
        <taxon>Bacillati</taxon>
        <taxon>Actinomycetota</taxon>
        <taxon>Actinomycetes</taxon>
        <taxon>Micrococcales</taxon>
        <taxon>Ornithinimicrobiaceae</taxon>
        <taxon>Ornithinimicrobium</taxon>
    </lineage>
</organism>
<evidence type="ECO:0000313" key="1">
    <source>
        <dbReference type="EMBL" id="USQ79417.1"/>
    </source>
</evidence>
<gene>
    <name evidence="1" type="ORF">NF556_17705</name>
</gene>